<dbReference type="HOGENOM" id="CLU_064076_3_1_0"/>
<evidence type="ECO:0000313" key="4">
    <source>
        <dbReference type="Proteomes" id="UP000005730"/>
    </source>
</evidence>
<dbReference type="EMBL" id="CM001377">
    <property type="protein sequence ID" value="EHM09286.1"/>
    <property type="molecule type" value="Genomic_DNA"/>
</dbReference>
<dbReference type="PANTHER" id="PTHR35936">
    <property type="entry name" value="MEMBRANE-BOUND LYTIC MUREIN TRANSGLYCOSYLASE F"/>
    <property type="match status" value="1"/>
</dbReference>
<feature type="domain" description="Solute-binding protein family 3/N-terminal" evidence="2">
    <location>
        <begin position="48"/>
        <end position="253"/>
    </location>
</feature>
<dbReference type="Pfam" id="PF00497">
    <property type="entry name" value="SBP_bac_3"/>
    <property type="match status" value="1"/>
</dbReference>
<dbReference type="Gene3D" id="3.40.190.10">
    <property type="entry name" value="Periplasmic binding protein-like II"/>
    <property type="match status" value="2"/>
</dbReference>
<dbReference type="SMART" id="SM00062">
    <property type="entry name" value="PBPb"/>
    <property type="match status" value="1"/>
</dbReference>
<dbReference type="PANTHER" id="PTHR35936:SF25">
    <property type="entry name" value="ABC TRANSPORTER SUBSTRATE-BINDING PROTEIN"/>
    <property type="match status" value="1"/>
</dbReference>
<dbReference type="eggNOG" id="COG0834">
    <property type="taxonomic scope" value="Bacteria"/>
</dbReference>
<gene>
    <name evidence="3" type="ORF">TheveDRAFT_0098</name>
</gene>
<dbReference type="OrthoDB" id="4171at2"/>
<reference evidence="3 4" key="1">
    <citation type="submission" date="2011-10" db="EMBL/GenBank/DDBJ databases">
        <title>The Noncontiguous Finished genome of Thermanaerovibrio velox DSM 12556.</title>
        <authorList>
            <consortium name="US DOE Joint Genome Institute (JGI-PGF)"/>
            <person name="Lucas S."/>
            <person name="Copeland A."/>
            <person name="Lapidus A."/>
            <person name="Glavina del Rio T."/>
            <person name="Dalin E."/>
            <person name="Tice H."/>
            <person name="Bruce D."/>
            <person name="Goodwin L."/>
            <person name="Pitluck S."/>
            <person name="Peters L."/>
            <person name="Mikhailova N."/>
            <person name="Teshima H."/>
            <person name="Kyrpides N."/>
            <person name="Mavromatis K."/>
            <person name="Ivanova N."/>
            <person name="Markowitz V."/>
            <person name="Cheng J.-F."/>
            <person name="Hugenholtz P."/>
            <person name="Woyke T."/>
            <person name="Wu D."/>
            <person name="Spring S."/>
            <person name="Brambilla E.-M."/>
            <person name="Klenk H.-P."/>
            <person name="Eisen J.A."/>
        </authorList>
    </citation>
    <scope>NUCLEOTIDE SEQUENCE [LARGE SCALE GENOMIC DNA]</scope>
    <source>
        <strain evidence="3 4">DSM 12556</strain>
    </source>
</reference>
<dbReference type="SUPFAM" id="SSF53850">
    <property type="entry name" value="Periplasmic binding protein-like II"/>
    <property type="match status" value="1"/>
</dbReference>
<evidence type="ECO:0000259" key="2">
    <source>
        <dbReference type="SMART" id="SM00062"/>
    </source>
</evidence>
<evidence type="ECO:0000256" key="1">
    <source>
        <dbReference type="ARBA" id="ARBA00022729"/>
    </source>
</evidence>
<name>H0UN07_9BACT</name>
<proteinExistence type="predicted"/>
<protein>
    <submittedName>
        <fullName evidence="3">Periplasmic component of amino acid ABC-type transporter/signal transduction system</fullName>
    </submittedName>
</protein>
<dbReference type="STRING" id="926567.TheveDRAFT_0098"/>
<dbReference type="RefSeq" id="WP_006582778.1">
    <property type="nucleotide sequence ID" value="NZ_CM001377.1"/>
</dbReference>
<keyword evidence="4" id="KW-1185">Reference proteome</keyword>
<evidence type="ECO:0000313" key="3">
    <source>
        <dbReference type="EMBL" id="EHM09286.1"/>
    </source>
</evidence>
<dbReference type="AlphaFoldDB" id="H0UN07"/>
<dbReference type="InterPro" id="IPR001638">
    <property type="entry name" value="Solute-binding_3/MltF_N"/>
</dbReference>
<accession>H0UN07</accession>
<organism evidence="3 4">
    <name type="scientific">Thermanaerovibrio velox DSM 12556</name>
    <dbReference type="NCBI Taxonomy" id="926567"/>
    <lineage>
        <taxon>Bacteria</taxon>
        <taxon>Thermotogati</taxon>
        <taxon>Synergistota</taxon>
        <taxon>Synergistia</taxon>
        <taxon>Synergistales</taxon>
        <taxon>Synergistaceae</taxon>
        <taxon>Thermanaerovibrio</taxon>
    </lineage>
</organism>
<keyword evidence="1" id="KW-0732">Signal</keyword>
<dbReference type="Proteomes" id="UP000005730">
    <property type="component" value="Chromosome"/>
</dbReference>
<sequence length="257" mass="29346">MVKSLLRAVLLAQFVLFCVTVCPGIGAERVLVAAADPWPPYFNPRSQRLGMAAEIVREALRTQGYRVSFKVMPWDAAQRAVYEGKADMLIDAWFTKERQKKYLVSSPYAVSRIVFFKRKDSSFQYRGRESLTGLKVGLVKGYSYDEEFLSWDNYRRDYDVSFVPLALKVASRKLDLALNDRLVGMLEISEREPWLLEVLDTAETPLREATLHVMVSRNVKDGEKILKAFEKGLLEMKRSGQYRRILAAYGAEDGAVK</sequence>